<dbReference type="WBParaSite" id="MCU_011935-RD">
    <property type="protein sequence ID" value="MCU_011935-RD"/>
    <property type="gene ID" value="MCU_011935"/>
</dbReference>
<dbReference type="InterPro" id="IPR040467">
    <property type="entry name" value="CCDC66_dom"/>
</dbReference>
<feature type="region of interest" description="Disordered" evidence="1">
    <location>
        <begin position="53"/>
        <end position="78"/>
    </location>
</feature>
<organism evidence="3">
    <name type="scientific">Mesocestoides corti</name>
    <name type="common">Flatworm</name>
    <dbReference type="NCBI Taxonomy" id="53468"/>
    <lineage>
        <taxon>Eukaryota</taxon>
        <taxon>Metazoa</taxon>
        <taxon>Spiralia</taxon>
        <taxon>Lophotrochozoa</taxon>
        <taxon>Platyhelminthes</taxon>
        <taxon>Cestoda</taxon>
        <taxon>Eucestoda</taxon>
        <taxon>Cyclophyllidea</taxon>
        <taxon>Mesocestoididae</taxon>
        <taxon>Mesocestoides</taxon>
    </lineage>
</organism>
<feature type="region of interest" description="Disordered" evidence="1">
    <location>
        <begin position="400"/>
        <end position="429"/>
    </location>
</feature>
<dbReference type="WBParaSite" id="MCU_011935-RA">
    <property type="protein sequence ID" value="MCU_011935-RA"/>
    <property type="gene ID" value="MCU_011935"/>
</dbReference>
<feature type="region of interest" description="Disordered" evidence="1">
    <location>
        <begin position="1"/>
        <end position="38"/>
    </location>
</feature>
<sequence>MNTKSQGLRAAVDSRARQERTRNKASKNTRKSVPIGANAGLISQQKLSEILSNSNQASSVTVSPQKDVSAEPSKTSQTFNEATVDEAVRKLIELNKDKLSESQLVDLIASFYLVTNQCLKRSNASSPTQVKKNQEDQLLDEGRAHNVDNEDACKVDANNHAEENDEKDQVEQRAPSLEFTSLRERKRQQWLSERAELEKLQNANGGGGVMGVGVDRRQPKTSGDGATRLSGATPTTPAMPPVEVDHHRFQHRNYPGGLVIGEDPQMAAELREKQRRQWLADLERQIEEKRLAREREKQVADESCSSGRSETPVYLRKIEAEGRGGGGGGGEWDQASHISGHDLTPARGDLESSFRRGRGMADLQGKQNQDVMTKRQQQMELHAVYAEQIREKAERRRLEKEQEAREEAEEAARIEEERERLRREQAAEASRRREIEAAMHVAMQEAQENARSYAAREEARRPHPPSTLHVDSRSHFRNPADTPKYSHAPSRVQERLPTRNRRQSNANLGVTYTLSNQEGPHDDTPQETRNNFGWMTPPNEAAEDTARIGVIRTESSLLAPPAVATKHPSSDFLSAITDPDYAQPESPGLPKPSATNPTMSSRNSALKHVSRIKQNLALRQHELRSMQIGDGETD</sequence>
<feature type="domain" description="CCDC66" evidence="2">
    <location>
        <begin position="354"/>
        <end position="461"/>
    </location>
</feature>
<dbReference type="Pfam" id="PF15236">
    <property type="entry name" value="CCDC66"/>
    <property type="match status" value="1"/>
</dbReference>
<name>A0A5K3FVF3_MESCO</name>
<dbReference type="AlphaFoldDB" id="A0A5K3FVF3"/>
<feature type="region of interest" description="Disordered" evidence="1">
    <location>
        <begin position="445"/>
        <end position="539"/>
    </location>
</feature>
<reference evidence="3 4" key="1">
    <citation type="submission" date="2019-11" db="UniProtKB">
        <authorList>
            <consortium name="WormBaseParasite"/>
        </authorList>
    </citation>
    <scope>IDENTIFICATION</scope>
</reference>
<feature type="compositionally biased region" description="Polar residues" evidence="1">
    <location>
        <begin position="503"/>
        <end position="518"/>
    </location>
</feature>
<evidence type="ECO:0000313" key="4">
    <source>
        <dbReference type="WBParaSite" id="MCU_011935-RD"/>
    </source>
</evidence>
<evidence type="ECO:0000256" key="1">
    <source>
        <dbReference type="SAM" id="MobiDB-lite"/>
    </source>
</evidence>
<feature type="compositionally biased region" description="Basic and acidic residues" evidence="1">
    <location>
        <begin position="12"/>
        <end position="22"/>
    </location>
</feature>
<feature type="region of interest" description="Disordered" evidence="1">
    <location>
        <begin position="322"/>
        <end position="352"/>
    </location>
</feature>
<feature type="compositionally biased region" description="Basic and acidic residues" evidence="1">
    <location>
        <begin position="160"/>
        <end position="171"/>
    </location>
</feature>
<accession>A0A5K3FVF3</accession>
<protein>
    <submittedName>
        <fullName evidence="3 4">CCDC66 domain-containing protein</fullName>
    </submittedName>
</protein>
<evidence type="ECO:0000259" key="2">
    <source>
        <dbReference type="Pfam" id="PF15236"/>
    </source>
</evidence>
<feature type="region of interest" description="Disordered" evidence="1">
    <location>
        <begin position="160"/>
        <end position="181"/>
    </location>
</feature>
<feature type="region of interest" description="Disordered" evidence="1">
    <location>
        <begin position="217"/>
        <end position="242"/>
    </location>
</feature>
<feature type="region of interest" description="Disordered" evidence="1">
    <location>
        <begin position="561"/>
        <end position="607"/>
    </location>
</feature>
<feature type="compositionally biased region" description="Polar residues" evidence="1">
    <location>
        <begin position="593"/>
        <end position="604"/>
    </location>
</feature>
<evidence type="ECO:0000313" key="3">
    <source>
        <dbReference type="WBParaSite" id="MCU_011935-RA"/>
    </source>
</evidence>
<proteinExistence type="predicted"/>